<sequence length="102" mass="11695">RRHTVRGDTGGEKTAEYSMGKILYCFRFLYPWTSPEYIMILWDRQHRVETPAGRGRTGSCPWRPASPSPGTSSAGCRQRRSTPPGPRWWRPAETPSSLERET</sequence>
<accession>A0A8C5CQR6</accession>
<dbReference type="Ensembl" id="ENSGMOT00000067657.1">
    <property type="protein sequence ID" value="ENSGMOP00000063486.1"/>
    <property type="gene ID" value="ENSGMOG00000036243.1"/>
</dbReference>
<dbReference type="Proteomes" id="UP000694546">
    <property type="component" value="Chromosome 1"/>
</dbReference>
<protein>
    <submittedName>
        <fullName evidence="2">Uncharacterized protein</fullName>
    </submittedName>
</protein>
<reference evidence="2" key="3">
    <citation type="submission" date="2025-09" db="UniProtKB">
        <authorList>
            <consortium name="Ensembl"/>
        </authorList>
    </citation>
    <scope>IDENTIFICATION</scope>
</reference>
<feature type="region of interest" description="Disordered" evidence="1">
    <location>
        <begin position="50"/>
        <end position="102"/>
    </location>
</feature>
<organism evidence="2 3">
    <name type="scientific">Gadus morhua</name>
    <name type="common">Atlantic cod</name>
    <dbReference type="NCBI Taxonomy" id="8049"/>
    <lineage>
        <taxon>Eukaryota</taxon>
        <taxon>Metazoa</taxon>
        <taxon>Chordata</taxon>
        <taxon>Craniata</taxon>
        <taxon>Vertebrata</taxon>
        <taxon>Euteleostomi</taxon>
        <taxon>Actinopterygii</taxon>
        <taxon>Neopterygii</taxon>
        <taxon>Teleostei</taxon>
        <taxon>Neoteleostei</taxon>
        <taxon>Acanthomorphata</taxon>
        <taxon>Zeiogadaria</taxon>
        <taxon>Gadariae</taxon>
        <taxon>Gadiformes</taxon>
        <taxon>Gadoidei</taxon>
        <taxon>Gadidae</taxon>
        <taxon>Gadus</taxon>
    </lineage>
</organism>
<proteinExistence type="predicted"/>
<evidence type="ECO:0000313" key="2">
    <source>
        <dbReference type="Ensembl" id="ENSGMOP00000063486.1"/>
    </source>
</evidence>
<name>A0A8C5CQR6_GADMO</name>
<evidence type="ECO:0000313" key="3">
    <source>
        <dbReference type="Proteomes" id="UP000694546"/>
    </source>
</evidence>
<reference evidence="2" key="2">
    <citation type="submission" date="2025-08" db="UniProtKB">
        <authorList>
            <consortium name="Ensembl"/>
        </authorList>
    </citation>
    <scope>IDENTIFICATION</scope>
</reference>
<evidence type="ECO:0000256" key="1">
    <source>
        <dbReference type="SAM" id="MobiDB-lite"/>
    </source>
</evidence>
<keyword evidence="3" id="KW-1185">Reference proteome</keyword>
<dbReference type="AlphaFoldDB" id="A0A8C5CQR6"/>
<reference evidence="2" key="1">
    <citation type="submission" date="2019-07" db="EMBL/GenBank/DDBJ databases">
        <authorList>
            <consortium name="Wellcome Sanger Institute Data Sharing"/>
        </authorList>
    </citation>
    <scope>NUCLEOTIDE SEQUENCE [LARGE SCALE GENOMIC DNA]</scope>
</reference>